<dbReference type="Gene3D" id="1.50.10.20">
    <property type="match status" value="1"/>
</dbReference>
<accession>A0A0V8GBI2</accession>
<dbReference type="Pfam" id="PF13575">
    <property type="entry name" value="DUF4135"/>
    <property type="match status" value="1"/>
</dbReference>
<dbReference type="NCBIfam" id="TIGR03897">
    <property type="entry name" value="lanti_2_LanM"/>
    <property type="match status" value="1"/>
</dbReference>
<dbReference type="Pfam" id="PF05147">
    <property type="entry name" value="LANC_like"/>
    <property type="match status" value="1"/>
</dbReference>
<comment type="caution">
    <text evidence="3">The sequence shown here is derived from an EMBL/GenBank/DDBJ whole genome shotgun (WGS) entry which is preliminary data.</text>
</comment>
<feature type="domain" description="Lantibiotic biosynthesis protein dehydration" evidence="2">
    <location>
        <begin position="198"/>
        <end position="568"/>
    </location>
</feature>
<dbReference type="Proteomes" id="UP000053797">
    <property type="component" value="Unassembled WGS sequence"/>
</dbReference>
<dbReference type="GO" id="GO:0031179">
    <property type="term" value="P:peptide modification"/>
    <property type="evidence" value="ECO:0007669"/>
    <property type="project" value="InterPro"/>
</dbReference>
<dbReference type="RefSeq" id="WP_058265997.1">
    <property type="nucleotide sequence ID" value="NZ_FMYN01000007.1"/>
</dbReference>
<evidence type="ECO:0000313" key="3">
    <source>
        <dbReference type="EMBL" id="KSU47630.1"/>
    </source>
</evidence>
<evidence type="ECO:0000313" key="4">
    <source>
        <dbReference type="Proteomes" id="UP000053797"/>
    </source>
</evidence>
<dbReference type="GO" id="GO:0005975">
    <property type="term" value="P:carbohydrate metabolic process"/>
    <property type="evidence" value="ECO:0007669"/>
    <property type="project" value="InterPro"/>
</dbReference>
<dbReference type="PRINTS" id="PR01950">
    <property type="entry name" value="LANCSUPER"/>
</dbReference>
<dbReference type="AlphaFoldDB" id="A0A0V8GBI2"/>
<dbReference type="EMBL" id="LNQL01000007">
    <property type="protein sequence ID" value="KSU47630.1"/>
    <property type="molecule type" value="Genomic_DNA"/>
</dbReference>
<dbReference type="SUPFAM" id="SSF158745">
    <property type="entry name" value="LanC-like"/>
    <property type="match status" value="1"/>
</dbReference>
<dbReference type="CDD" id="cd04792">
    <property type="entry name" value="LanM-like"/>
    <property type="match status" value="1"/>
</dbReference>
<evidence type="ECO:0000259" key="2">
    <source>
        <dbReference type="Pfam" id="PF13575"/>
    </source>
</evidence>
<keyword evidence="1" id="KW-0862">Zinc</keyword>
<name>A0A0V8GBI2_9BACL</name>
<protein>
    <recommendedName>
        <fullName evidence="2">Lantibiotic biosynthesis protein dehydration domain-containing protein</fullName>
    </recommendedName>
</protein>
<organism evidence="3 4">
    <name type="scientific">Exiguobacterium indicum</name>
    <dbReference type="NCBI Taxonomy" id="296995"/>
    <lineage>
        <taxon>Bacteria</taxon>
        <taxon>Bacillati</taxon>
        <taxon>Bacillota</taxon>
        <taxon>Bacilli</taxon>
        <taxon>Bacillales</taxon>
        <taxon>Bacillales Family XII. Incertae Sedis</taxon>
        <taxon>Exiguobacterium</taxon>
    </lineage>
</organism>
<dbReference type="InterPro" id="IPR025410">
    <property type="entry name" value="Lant_dehyd"/>
</dbReference>
<dbReference type="InterPro" id="IPR012341">
    <property type="entry name" value="6hp_glycosidase-like_sf"/>
</dbReference>
<dbReference type="InterPro" id="IPR017146">
    <property type="entry name" value="Lanti_2_LanM"/>
</dbReference>
<dbReference type="OrthoDB" id="9148343at2"/>
<dbReference type="SMART" id="SM01260">
    <property type="entry name" value="LANC_like"/>
    <property type="match status" value="1"/>
</dbReference>
<proteinExistence type="predicted"/>
<sequence length="1006" mass="117595">MKNLFKALTIKERYEILQRTNISNVHPSLLKWRQEMSIISENTFNEMLKTKSLNKNIFSHAICYQPEFELQEKYQKVAAESDWYKFYDRGIKNILDSNETYDNFSNVIRPFIENIKIDLKQLFFRESSKNIFSTPVFEQVILYITNELSEIVHKTLVLELNLEKEQGLLIGESPEERYMHFVKSFDQIKKLNAFFDKYMVITRLLSSRSLFFIDHVNELVNRIVEDQKELMCEFRTGDLKIIGMKFGEGDTHQEGRTVTVLELLDSTKIVYKPKDLKVNKVFNDFINYMNGLNYPNFKSLKTLPTLNKNTYSYELFIEQKYCESIEEIEDFYHRFGQLMAIFQILNGTDIHMENLISHGSHPVIIDLETLIQRQNPLFGQEEELTLKEIRDRNFKNVTRTLFLPTNGLKTEKLDLSALNGRESKLDYKVLQPVNQGTDEMRYEYKEFILKGSKNLPTLENDIVEIDYKHYKNQILTGFQAVYEMIIKNKAELLNSKVLEKFKNLKVRVLFRDTNQYATILMHMQHPQMLMDMLDREKALENMWVFPYADKSIIDSETRDMIFNDIPVFFNVTNSLHIEGNKSMMIENYYDYTPYEYLLTTFNEVSESELQHQLSVIQLHFGDFSSVRKKELSALETISEPFSKLSFEWNEQIVLNEIYEIADSIIEKAIDLDHVSWIIPSNQSDDDVWSLAPSSDDFYNGSSGILLFYYHLYNQTGIKKYKEFYQKLLAQCNPELVFDYKLGLSGYPAYLHAFSYMNDFKDDNAKILKLIIQYCSKIEEILNDKSNSIVELDYLNGITSLIGSLIRLYEHTKMSRVLELAIKCGDFLVNKNVPIKDPSFGHGEFGKIVIIKRLFNLTQIKKYNDFANSLLSNIDIPESLQSSKSLHWCTGCLGIDMTKNEVFDQEMQGHKIFVNNYNRLENKTLMNNDSICHGNMSLVEYFLTSSDTFEKGRSIGMAVIKLKNNNSEYKLMHNSNFEDISLFTGTSGIGYQLLRLINPDEVPSILS</sequence>
<dbReference type="PIRSF" id="PIRSF037228">
    <property type="entry name" value="Lant_mod_RumM"/>
    <property type="match status" value="1"/>
</dbReference>
<dbReference type="Gene3D" id="1.50.10.10">
    <property type="match status" value="1"/>
</dbReference>
<gene>
    <name evidence="3" type="ORF">AS033_15355</name>
</gene>
<feature type="binding site" evidence="1">
    <location>
        <position position="841"/>
    </location>
    <ligand>
        <name>Zn(2+)</name>
        <dbReference type="ChEBI" id="CHEBI:29105"/>
    </ligand>
</feature>
<reference evidence="3 4" key="1">
    <citation type="journal article" date="2015" name="Int. J. Syst. Evol. Microbiol.">
        <title>Exiguobacterium enclense sp. nov., isolated from sediment.</title>
        <authorList>
            <person name="Dastager S.G."/>
            <person name="Mawlankar R."/>
            <person name="Sonalkar V.V."/>
            <person name="Thorat M.N."/>
            <person name="Mual P."/>
            <person name="Verma A."/>
            <person name="Krishnamurthi S."/>
            <person name="Tang S.K."/>
            <person name="Li W.J."/>
        </authorList>
    </citation>
    <scope>NUCLEOTIDE SEQUENCE [LARGE SCALE GENOMIC DNA]</scope>
    <source>
        <strain evidence="3 4">NIO-1109</strain>
    </source>
</reference>
<evidence type="ECO:0000256" key="1">
    <source>
        <dbReference type="PIRSR" id="PIRSR607822-1"/>
    </source>
</evidence>
<keyword evidence="1" id="KW-0479">Metal-binding</keyword>
<dbReference type="InterPro" id="IPR007822">
    <property type="entry name" value="LANC-like"/>
</dbReference>
<dbReference type="GO" id="GO:0046872">
    <property type="term" value="F:metal ion binding"/>
    <property type="evidence" value="ECO:0007669"/>
    <property type="project" value="UniProtKB-KW"/>
</dbReference>